<dbReference type="RefSeq" id="WP_091362729.1">
    <property type="nucleotide sequence ID" value="NZ_CALJSX010000032.1"/>
</dbReference>
<dbReference type="InterPro" id="IPR002068">
    <property type="entry name" value="A-crystallin/Hsp20_dom"/>
</dbReference>
<reference evidence="4 5" key="1">
    <citation type="submission" date="2016-10" db="EMBL/GenBank/DDBJ databases">
        <authorList>
            <person name="de Groot N.N."/>
        </authorList>
    </citation>
    <scope>NUCLEOTIDE SEQUENCE [LARGE SCALE GENOMIC DNA]</scope>
    <source>
        <strain evidence="4 5">DSM 15230</strain>
    </source>
</reference>
<dbReference type="EMBL" id="FMXA01000003">
    <property type="protein sequence ID" value="SDA37453.1"/>
    <property type="molecule type" value="Genomic_DNA"/>
</dbReference>
<keyword evidence="5" id="KW-1185">Reference proteome</keyword>
<dbReference type="PROSITE" id="PS01031">
    <property type="entry name" value="SHSP"/>
    <property type="match status" value="1"/>
</dbReference>
<dbReference type="AlphaFoldDB" id="A0A1G5UV14"/>
<proteinExistence type="inferred from homology"/>
<comment type="similarity">
    <text evidence="1 2">Belongs to the small heat shock protein (HSP20) family.</text>
</comment>
<dbReference type="Pfam" id="PF00011">
    <property type="entry name" value="HSP20"/>
    <property type="match status" value="1"/>
</dbReference>
<evidence type="ECO:0000313" key="5">
    <source>
        <dbReference type="Proteomes" id="UP000199689"/>
    </source>
</evidence>
<sequence>MRSLLPMFDDFFMDDGWDSFFDNAPAMRNRISVPRVDIEDKKDHYEVVADFPGFTKDQIHVSYEHGVLTLEAHKDNSKETNDKDKNFIRKERYASDFRRQFAVKGIKENGIKAALHDGVLTITLPKAEPEIDKGPTHIAIE</sequence>
<dbReference type="CDD" id="cd06471">
    <property type="entry name" value="ACD_LpsHSP_like"/>
    <property type="match status" value="1"/>
</dbReference>
<dbReference type="Gene3D" id="2.60.40.790">
    <property type="match status" value="1"/>
</dbReference>
<dbReference type="PANTHER" id="PTHR11527">
    <property type="entry name" value="HEAT-SHOCK PROTEIN 20 FAMILY MEMBER"/>
    <property type="match status" value="1"/>
</dbReference>
<evidence type="ECO:0000256" key="2">
    <source>
        <dbReference type="RuleBase" id="RU003616"/>
    </source>
</evidence>
<dbReference type="GeneID" id="87755168"/>
<dbReference type="OrthoDB" id="9811615at2"/>
<dbReference type="InterPro" id="IPR031107">
    <property type="entry name" value="Small_HSP"/>
</dbReference>
<gene>
    <name evidence="4" type="ORF">SAMN02910343_00112</name>
</gene>
<evidence type="ECO:0000313" key="4">
    <source>
        <dbReference type="EMBL" id="SDA37453.1"/>
    </source>
</evidence>
<feature type="domain" description="SHSP" evidence="3">
    <location>
        <begin position="27"/>
        <end position="141"/>
    </location>
</feature>
<dbReference type="Proteomes" id="UP000199689">
    <property type="component" value="Unassembled WGS sequence"/>
</dbReference>
<dbReference type="InterPro" id="IPR008978">
    <property type="entry name" value="HSP20-like_chaperone"/>
</dbReference>
<accession>A0A1G5UV14</accession>
<dbReference type="STRING" id="209880.SAMN02910343_00112"/>
<evidence type="ECO:0000259" key="3">
    <source>
        <dbReference type="PROSITE" id="PS01031"/>
    </source>
</evidence>
<evidence type="ECO:0000256" key="1">
    <source>
        <dbReference type="PROSITE-ProRule" id="PRU00285"/>
    </source>
</evidence>
<protein>
    <submittedName>
        <fullName evidence="4">HSP20 family protein</fullName>
    </submittedName>
</protein>
<name>A0A1G5UV14_9FIRM</name>
<organism evidence="4 5">
    <name type="scientific">Allisonella histaminiformans</name>
    <dbReference type="NCBI Taxonomy" id="209880"/>
    <lineage>
        <taxon>Bacteria</taxon>
        <taxon>Bacillati</taxon>
        <taxon>Bacillota</taxon>
        <taxon>Negativicutes</taxon>
        <taxon>Veillonellales</taxon>
        <taxon>Veillonellaceae</taxon>
        <taxon>Allisonella</taxon>
    </lineage>
</organism>
<dbReference type="SUPFAM" id="SSF49764">
    <property type="entry name" value="HSP20-like chaperones"/>
    <property type="match status" value="1"/>
</dbReference>